<comment type="caution">
    <text evidence="2">The sequence shown here is derived from an EMBL/GenBank/DDBJ whole genome shotgun (WGS) entry which is preliminary data.</text>
</comment>
<protein>
    <submittedName>
        <fullName evidence="2">Uncharacterized protein</fullName>
    </submittedName>
</protein>
<evidence type="ECO:0000313" key="3">
    <source>
        <dbReference type="Proteomes" id="UP001153269"/>
    </source>
</evidence>
<feature type="region of interest" description="Disordered" evidence="1">
    <location>
        <begin position="14"/>
        <end position="56"/>
    </location>
</feature>
<dbReference type="EMBL" id="CADEAL010000169">
    <property type="protein sequence ID" value="CAB1415716.1"/>
    <property type="molecule type" value="Genomic_DNA"/>
</dbReference>
<accession>A0A9N7TMM0</accession>
<dbReference type="Proteomes" id="UP001153269">
    <property type="component" value="Unassembled WGS sequence"/>
</dbReference>
<proteinExistence type="predicted"/>
<evidence type="ECO:0000256" key="1">
    <source>
        <dbReference type="SAM" id="MobiDB-lite"/>
    </source>
</evidence>
<dbReference type="AlphaFoldDB" id="A0A9N7TMM0"/>
<gene>
    <name evidence="2" type="ORF">PLEPLA_LOCUS3434</name>
</gene>
<organism evidence="2 3">
    <name type="scientific">Pleuronectes platessa</name>
    <name type="common">European plaice</name>
    <dbReference type="NCBI Taxonomy" id="8262"/>
    <lineage>
        <taxon>Eukaryota</taxon>
        <taxon>Metazoa</taxon>
        <taxon>Chordata</taxon>
        <taxon>Craniata</taxon>
        <taxon>Vertebrata</taxon>
        <taxon>Euteleostomi</taxon>
        <taxon>Actinopterygii</taxon>
        <taxon>Neopterygii</taxon>
        <taxon>Teleostei</taxon>
        <taxon>Neoteleostei</taxon>
        <taxon>Acanthomorphata</taxon>
        <taxon>Carangaria</taxon>
        <taxon>Pleuronectiformes</taxon>
        <taxon>Pleuronectoidei</taxon>
        <taxon>Pleuronectidae</taxon>
        <taxon>Pleuronectes</taxon>
    </lineage>
</organism>
<reference evidence="2" key="1">
    <citation type="submission" date="2020-03" db="EMBL/GenBank/DDBJ databases">
        <authorList>
            <person name="Weist P."/>
        </authorList>
    </citation>
    <scope>NUCLEOTIDE SEQUENCE</scope>
</reference>
<sequence>MQKKQQLKQLLIEKLEEKGSLAGPSTADGEGEADLELRDPVPPITPIAADPSIMSGMSEEELRLTLHIREMEMRNQGLEVQAMHRKGASFSSPKSAAVLVRRDSGTTTSIKLKGVDPGGSLAPN</sequence>
<feature type="region of interest" description="Disordered" evidence="1">
    <location>
        <begin position="105"/>
        <end position="124"/>
    </location>
</feature>
<evidence type="ECO:0000313" key="2">
    <source>
        <dbReference type="EMBL" id="CAB1415716.1"/>
    </source>
</evidence>
<keyword evidence="3" id="KW-1185">Reference proteome</keyword>
<name>A0A9N7TMM0_PLEPL</name>